<feature type="transmembrane region" description="Helical" evidence="5">
    <location>
        <begin position="295"/>
        <end position="320"/>
    </location>
</feature>
<feature type="transmembrane region" description="Helical" evidence="5">
    <location>
        <begin position="192"/>
        <end position="212"/>
    </location>
</feature>
<feature type="domain" description="Cation/H+ exchanger transmembrane" evidence="6">
    <location>
        <begin position="20"/>
        <end position="376"/>
    </location>
</feature>
<dbReference type="Pfam" id="PF00999">
    <property type="entry name" value="Na_H_Exchanger"/>
    <property type="match status" value="1"/>
</dbReference>
<feature type="transmembrane region" description="Helical" evidence="5">
    <location>
        <begin position="272"/>
        <end position="289"/>
    </location>
</feature>
<dbReference type="KEGG" id="hat:RC74_13270"/>
<evidence type="ECO:0000256" key="5">
    <source>
        <dbReference type="SAM" id="Phobius"/>
    </source>
</evidence>
<evidence type="ECO:0000313" key="7">
    <source>
        <dbReference type="EMBL" id="AML52116.1"/>
    </source>
</evidence>
<evidence type="ECO:0000256" key="1">
    <source>
        <dbReference type="ARBA" id="ARBA00004141"/>
    </source>
</evidence>
<feature type="transmembrane region" description="Helical" evidence="5">
    <location>
        <begin position="332"/>
        <end position="352"/>
    </location>
</feature>
<name>A0A126V2K2_9RHOB</name>
<dbReference type="Gene3D" id="1.20.1530.20">
    <property type="match status" value="1"/>
</dbReference>
<dbReference type="InterPro" id="IPR006153">
    <property type="entry name" value="Cation/H_exchanger_TM"/>
</dbReference>
<dbReference type="GO" id="GO:0015297">
    <property type="term" value="F:antiporter activity"/>
    <property type="evidence" value="ECO:0007669"/>
    <property type="project" value="InterPro"/>
</dbReference>
<keyword evidence="4 5" id="KW-0472">Membrane</keyword>
<keyword evidence="2 5" id="KW-0812">Transmembrane</keyword>
<feature type="transmembrane region" description="Helical" evidence="5">
    <location>
        <begin position="6"/>
        <end position="25"/>
    </location>
</feature>
<reference evidence="7 8" key="1">
    <citation type="submission" date="2016-02" db="EMBL/GenBank/DDBJ databases">
        <title>Complete genome sequence of Halocynthiibacter arcticus PAMC 20958t from arctic marine sediment.</title>
        <authorList>
            <person name="Lee Y.M."/>
            <person name="Baek K."/>
            <person name="Lee H.K."/>
            <person name="Shin S.C."/>
        </authorList>
    </citation>
    <scope>NUCLEOTIDE SEQUENCE [LARGE SCALE GENOMIC DNA]</scope>
    <source>
        <strain evidence="7">PAMC 20958</strain>
    </source>
</reference>
<sequence length="396" mass="41147">MDVAIMAPFESFLALGGLFLLGLAADHIGRRTWLPRVTLLLLCGLAFGDAGVGIIPQAITDWSEFLSVTALTMVAFLLGGTLKADTIRASGVAILTISVSIVIATLLLVSLGLWGLGFVLGLALILAAIATATDPAATNDVIAQSGITNRFTNTPKGVVAIDDAWGLIVFSVVLVIASQLNGASTEGELGKIVWEIGGAVGLGIVIGLPGAFMTGRISDGDPLETEALGLVFMAAGLALWLEVSFLIAGMTAGALIVNLAKHHTKAFHEIEHLQWPFMILFFVLAGASLEVDALWALGFLGATYVILRLIARIIGGWIGASLGGLPRAQRPLVGTSLLAQAGVAIGMALVAAQRFPEWGSQIMAITIGTTILFEIIGPIATLLAIRKVTKPANQDS</sequence>
<evidence type="ECO:0000256" key="3">
    <source>
        <dbReference type="ARBA" id="ARBA00022989"/>
    </source>
</evidence>
<keyword evidence="8" id="KW-1185">Reference proteome</keyword>
<dbReference type="Proteomes" id="UP000070371">
    <property type="component" value="Chromosome"/>
</dbReference>
<dbReference type="GO" id="GO:0016020">
    <property type="term" value="C:membrane"/>
    <property type="evidence" value="ECO:0007669"/>
    <property type="project" value="UniProtKB-SubCell"/>
</dbReference>
<dbReference type="AlphaFoldDB" id="A0A126V2K2"/>
<protein>
    <submittedName>
        <fullName evidence="7">Sodium:proton antiporter</fullName>
    </submittedName>
</protein>
<evidence type="ECO:0000256" key="2">
    <source>
        <dbReference type="ARBA" id="ARBA00022692"/>
    </source>
</evidence>
<feature type="transmembrane region" description="Helical" evidence="5">
    <location>
        <begin position="37"/>
        <end position="59"/>
    </location>
</feature>
<evidence type="ECO:0000259" key="6">
    <source>
        <dbReference type="Pfam" id="PF00999"/>
    </source>
</evidence>
<dbReference type="GO" id="GO:1902600">
    <property type="term" value="P:proton transmembrane transport"/>
    <property type="evidence" value="ECO:0007669"/>
    <property type="project" value="InterPro"/>
</dbReference>
<dbReference type="STRING" id="1579316.RC74_13270"/>
<comment type="subcellular location">
    <subcellularLocation>
        <location evidence="1">Membrane</location>
        <topology evidence="1">Multi-pass membrane protein</topology>
    </subcellularLocation>
</comment>
<accession>A0A126V2K2</accession>
<evidence type="ECO:0000256" key="4">
    <source>
        <dbReference type="ARBA" id="ARBA00023136"/>
    </source>
</evidence>
<feature type="transmembrane region" description="Helical" evidence="5">
    <location>
        <begin position="232"/>
        <end position="260"/>
    </location>
</feature>
<feature type="transmembrane region" description="Helical" evidence="5">
    <location>
        <begin position="164"/>
        <end position="180"/>
    </location>
</feature>
<feature type="transmembrane region" description="Helical" evidence="5">
    <location>
        <begin position="94"/>
        <end position="127"/>
    </location>
</feature>
<dbReference type="PANTHER" id="PTHR43021:SF2">
    <property type="entry name" value="CATION_H+ EXCHANGER DOMAIN-CONTAINING PROTEIN"/>
    <property type="match status" value="1"/>
</dbReference>
<dbReference type="EMBL" id="CP014327">
    <property type="protein sequence ID" value="AML52116.1"/>
    <property type="molecule type" value="Genomic_DNA"/>
</dbReference>
<proteinExistence type="predicted"/>
<gene>
    <name evidence="7" type="ORF">RC74_13270</name>
</gene>
<dbReference type="OrthoDB" id="9778229at2"/>
<evidence type="ECO:0000313" key="8">
    <source>
        <dbReference type="Proteomes" id="UP000070371"/>
    </source>
</evidence>
<organism evidence="7 8">
    <name type="scientific">Falsihalocynthiibacter arcticus</name>
    <dbReference type="NCBI Taxonomy" id="1579316"/>
    <lineage>
        <taxon>Bacteria</taxon>
        <taxon>Pseudomonadati</taxon>
        <taxon>Pseudomonadota</taxon>
        <taxon>Alphaproteobacteria</taxon>
        <taxon>Rhodobacterales</taxon>
        <taxon>Roseobacteraceae</taxon>
        <taxon>Falsihalocynthiibacter</taxon>
    </lineage>
</organism>
<dbReference type="RefSeq" id="WP_052274873.1">
    <property type="nucleotide sequence ID" value="NZ_CP014327.1"/>
</dbReference>
<keyword evidence="3 5" id="KW-1133">Transmembrane helix</keyword>
<dbReference type="InterPro" id="IPR038770">
    <property type="entry name" value="Na+/solute_symporter_sf"/>
</dbReference>
<feature type="transmembrane region" description="Helical" evidence="5">
    <location>
        <begin position="358"/>
        <end position="385"/>
    </location>
</feature>
<dbReference type="PANTHER" id="PTHR43021">
    <property type="entry name" value="NA(+)/H(+) ANTIPORTER-RELATED"/>
    <property type="match status" value="1"/>
</dbReference>